<gene>
    <name evidence="1" type="ORF">AS156_07255</name>
</gene>
<dbReference type="AlphaFoldDB" id="A0A120FMM1"/>
<reference evidence="1 2" key="1">
    <citation type="submission" date="2015-11" db="EMBL/GenBank/DDBJ databases">
        <title>Draft Genome Sequence of the Strain BR 10303 (Bradyrhizobium sp.) isolated from nodules of Centrolobium paraense.</title>
        <authorList>
            <person name="Zelli J.E."/>
            <person name="Simoes-Araujo J.L."/>
            <person name="Barauna A.C."/>
            <person name="Silva K."/>
        </authorList>
    </citation>
    <scope>NUCLEOTIDE SEQUENCE [LARGE SCALE GENOMIC DNA]</scope>
    <source>
        <strain evidence="1 2">BR 10303</strain>
    </source>
</reference>
<dbReference type="Proteomes" id="UP000057737">
    <property type="component" value="Unassembled WGS sequence"/>
</dbReference>
<name>A0A120FMM1_9BRAD</name>
<organism evidence="1 2">
    <name type="scientific">Bradyrhizobium macuxiense</name>
    <dbReference type="NCBI Taxonomy" id="1755647"/>
    <lineage>
        <taxon>Bacteria</taxon>
        <taxon>Pseudomonadati</taxon>
        <taxon>Pseudomonadota</taxon>
        <taxon>Alphaproteobacteria</taxon>
        <taxon>Hyphomicrobiales</taxon>
        <taxon>Nitrobacteraceae</taxon>
        <taxon>Bradyrhizobium</taxon>
    </lineage>
</organism>
<dbReference type="RefSeq" id="WP_066508393.1">
    <property type="nucleotide sequence ID" value="NZ_LNCU01000073.1"/>
</dbReference>
<accession>A0A120FMM1</accession>
<evidence type="ECO:0008006" key="3">
    <source>
        <dbReference type="Google" id="ProtNLM"/>
    </source>
</evidence>
<proteinExistence type="predicted"/>
<dbReference type="OrthoDB" id="9204570at2"/>
<evidence type="ECO:0000313" key="2">
    <source>
        <dbReference type="Proteomes" id="UP000057737"/>
    </source>
</evidence>
<sequence length="136" mass="15606">MPKLSDKHRLLFTKSTMDAIGKMGYGIHLSSQSGLTLDQLVENACKDRFHLAQGFLKTARRVLIGPNPNCRIGLARAYYAMYHAARSVVFFVHRGDDHESHQDVPKNLPKDFVDRAHWENEIKTARLERNRADYDP</sequence>
<evidence type="ECO:0000313" key="1">
    <source>
        <dbReference type="EMBL" id="KWV54032.1"/>
    </source>
</evidence>
<comment type="caution">
    <text evidence="1">The sequence shown here is derived from an EMBL/GenBank/DDBJ whole genome shotgun (WGS) entry which is preliminary data.</text>
</comment>
<dbReference type="Gene3D" id="1.20.120.330">
    <property type="entry name" value="Nucleotidyltransferases domain 2"/>
    <property type="match status" value="1"/>
</dbReference>
<dbReference type="EMBL" id="LNCU01000073">
    <property type="protein sequence ID" value="KWV54032.1"/>
    <property type="molecule type" value="Genomic_DNA"/>
</dbReference>
<protein>
    <recommendedName>
        <fullName evidence="3">HEPN domain-containing protein</fullName>
    </recommendedName>
</protein>
<keyword evidence="2" id="KW-1185">Reference proteome</keyword>